<dbReference type="OrthoDB" id="538336at2759"/>
<evidence type="ECO:0000259" key="17">
    <source>
        <dbReference type="Pfam" id="PF22924"/>
    </source>
</evidence>
<evidence type="ECO:0000313" key="19">
    <source>
        <dbReference type="Proteomes" id="UP000234585"/>
    </source>
</evidence>
<dbReference type="FunFam" id="1.20.140.10:FF:000015">
    <property type="entry name" value="Acyl-coenzyme A oxidase"/>
    <property type="match status" value="1"/>
</dbReference>
<dbReference type="PANTHER" id="PTHR10909">
    <property type="entry name" value="ELECTRON TRANSPORT OXIDOREDUCTASE"/>
    <property type="match status" value="1"/>
</dbReference>
<evidence type="ECO:0000256" key="9">
    <source>
        <dbReference type="ARBA" id="ARBA00023002"/>
    </source>
</evidence>
<evidence type="ECO:0000256" key="2">
    <source>
        <dbReference type="ARBA" id="ARBA00001974"/>
    </source>
</evidence>
<dbReference type="InterPro" id="IPR002655">
    <property type="entry name" value="Acyl-CoA_oxidase_C"/>
</dbReference>
<dbReference type="GO" id="GO:0055088">
    <property type="term" value="P:lipid homeostasis"/>
    <property type="evidence" value="ECO:0007669"/>
    <property type="project" value="TreeGrafter"/>
</dbReference>
<sequence length="684" mass="77179">MTGFPDNLKPSEPNGPSILERERKNSQISVTEIANHLYAHNGFLKRQSRVLSLLLKEPLFSKTQQAQLSRIDRFKLAVARGKLIRRLQDVHQWSLEDYKMAHYLVDEPTPYHLHMQMFRTTILEQASDEQKDFWLPKIESWDIIGAYAQTELGHGSNVQGIELQARWDMKEGEFVLHSPTLTASKWWNGTLGRMANHAVVMARLLLPQPAGDYVSHGPQAFIVQVRDLKTHLPLDGVIIGDIGPKYGYNTMDNAYMLFNSFRIPHSALLSRYAHLNPETGVFTKPEKPVAVYGSMTNVRANIVHDAGLALARAVTVAVRYTAIRRQFRDRDSLDPDSGELAVLDYPTVQIRILPLLAAAFALHYTGRAMYESYHRARHDIEQGNFQGLAHMHSLSSGLKSLCTTMTADGIEVCRRSMGGHGFGGGSGLIQLNNDYLAKPTVEGDNWMITQQSASHLIKQMRFAVGTLNSPPADETDAGFKYFIKHRTVARTFDILGNDEDICASFQWKASYQAYEVYHERVVKNSRWNNILLQLHQLSQSHAQLFMVKTFFDSLNSCPDMSPLTKEVLLDLFRLLALTIIKSESYDFLRSGAASPVCLDALPAKIQFLMAQIRPHAVNLVDSWMIPDYLLDSALGRSDGQVYEDLFHRAHRLNPLNKLTFNPNYLDDEIVKGTGENALGILSKM</sequence>
<comment type="subcellular location">
    <subcellularLocation>
        <location evidence="3">Peroxisome</location>
    </subcellularLocation>
</comment>
<dbReference type="InterPro" id="IPR046373">
    <property type="entry name" value="Acyl-CoA_Oxase/DH_mid-dom_sf"/>
</dbReference>
<dbReference type="Gene3D" id="1.10.540.10">
    <property type="entry name" value="Acyl-CoA dehydrogenase/oxidase, N-terminal domain"/>
    <property type="match status" value="1"/>
</dbReference>
<keyword evidence="11" id="KW-0576">Peroxisome</keyword>
<feature type="domain" description="Acyl-coenzyme A oxidase N-terminal" evidence="16">
    <location>
        <begin position="30"/>
        <end position="144"/>
    </location>
</feature>
<evidence type="ECO:0000313" key="18">
    <source>
        <dbReference type="EMBL" id="PLB36956.1"/>
    </source>
</evidence>
<dbReference type="Pfam" id="PF01756">
    <property type="entry name" value="ACOX"/>
    <property type="match status" value="1"/>
</dbReference>
<evidence type="ECO:0000256" key="1">
    <source>
        <dbReference type="ARBA" id="ARBA00001201"/>
    </source>
</evidence>
<dbReference type="UniPathway" id="UPA00661"/>
<keyword evidence="8" id="KW-0276">Fatty acid metabolism</keyword>
<feature type="binding site" evidence="14">
    <location>
        <position position="189"/>
    </location>
    <ligand>
        <name>FAD</name>
        <dbReference type="ChEBI" id="CHEBI:57692"/>
    </ligand>
</feature>
<evidence type="ECO:0000256" key="13">
    <source>
        <dbReference type="PIRSR" id="PIRSR000168-1"/>
    </source>
</evidence>
<evidence type="ECO:0000256" key="14">
    <source>
        <dbReference type="PIRSR" id="PIRSR000168-2"/>
    </source>
</evidence>
<dbReference type="InterPro" id="IPR029320">
    <property type="entry name" value="Acyl-CoA_ox_N"/>
</dbReference>
<dbReference type="STRING" id="41067.A0A2I2F8I6"/>
<dbReference type="Proteomes" id="UP000234585">
    <property type="component" value="Unassembled WGS sequence"/>
</dbReference>
<name>A0A2I2F8I6_ASPCN</name>
<proteinExistence type="inferred from homology"/>
<dbReference type="Pfam" id="PF14749">
    <property type="entry name" value="Acyl-CoA_ox_N"/>
    <property type="match status" value="1"/>
</dbReference>
<dbReference type="InterPro" id="IPR037069">
    <property type="entry name" value="AcylCoA_DH/ox_N_sf"/>
</dbReference>
<evidence type="ECO:0000256" key="5">
    <source>
        <dbReference type="ARBA" id="ARBA00006288"/>
    </source>
</evidence>
<comment type="catalytic activity">
    <reaction evidence="1">
        <text>a 2,3-saturated acyl-CoA + O2 = a (2E)-enoyl-CoA + H2O2</text>
        <dbReference type="Rhea" id="RHEA:38959"/>
        <dbReference type="ChEBI" id="CHEBI:15379"/>
        <dbReference type="ChEBI" id="CHEBI:16240"/>
        <dbReference type="ChEBI" id="CHEBI:58856"/>
        <dbReference type="ChEBI" id="CHEBI:65111"/>
        <dbReference type="EC" id="1.3.3.6"/>
    </reaction>
</comment>
<evidence type="ECO:0000256" key="12">
    <source>
        <dbReference type="PIRNR" id="PIRNR000168"/>
    </source>
</evidence>
<dbReference type="SUPFAM" id="SSF56645">
    <property type="entry name" value="Acyl-CoA dehydrogenase NM domain-like"/>
    <property type="match status" value="1"/>
</dbReference>
<protein>
    <recommendedName>
        <fullName evidence="12">Acyl-coenzyme A oxidase</fullName>
    </recommendedName>
</protein>
<keyword evidence="19" id="KW-1185">Reference proteome</keyword>
<dbReference type="InterPro" id="IPR009100">
    <property type="entry name" value="AcylCoA_DH/oxidase_NM_dom_sf"/>
</dbReference>
<dbReference type="EMBL" id="KZ559147">
    <property type="protein sequence ID" value="PLB36956.1"/>
    <property type="molecule type" value="Genomic_DNA"/>
</dbReference>
<evidence type="ECO:0000256" key="8">
    <source>
        <dbReference type="ARBA" id="ARBA00022832"/>
    </source>
</evidence>
<dbReference type="GeneID" id="36524742"/>
<feature type="active site" description="Proton acceptor" evidence="13">
    <location>
        <position position="442"/>
    </location>
</feature>
<evidence type="ECO:0000259" key="15">
    <source>
        <dbReference type="Pfam" id="PF01756"/>
    </source>
</evidence>
<gene>
    <name evidence="18" type="ORF">BDW47DRAFT_132541</name>
</gene>
<dbReference type="Pfam" id="PF22924">
    <property type="entry name" value="ACOX_C_alpha1"/>
    <property type="match status" value="1"/>
</dbReference>
<evidence type="ECO:0000256" key="3">
    <source>
        <dbReference type="ARBA" id="ARBA00004275"/>
    </source>
</evidence>
<dbReference type="AlphaFoldDB" id="A0A2I2F8I6"/>
<dbReference type="GO" id="GO:0033540">
    <property type="term" value="P:fatty acid beta-oxidation using acyl-CoA oxidase"/>
    <property type="evidence" value="ECO:0007669"/>
    <property type="project" value="UniProtKB-UniPathway"/>
</dbReference>
<feature type="domain" description="Acyl-CoA oxidase C-terminal" evidence="15">
    <location>
        <begin position="499"/>
        <end position="664"/>
    </location>
</feature>
<evidence type="ECO:0000256" key="7">
    <source>
        <dbReference type="ARBA" id="ARBA00022827"/>
    </source>
</evidence>
<comment type="pathway">
    <text evidence="4">Lipid metabolism; peroxisomal fatty acid beta-oxidation.</text>
</comment>
<keyword evidence="7 12" id="KW-0274">FAD</keyword>
<keyword evidence="9" id="KW-0560">Oxidoreductase</keyword>
<feature type="domain" description="Acyl-CoA oxidase C-alpha1" evidence="17">
    <location>
        <begin position="292"/>
        <end position="457"/>
    </location>
</feature>
<comment type="cofactor">
    <cofactor evidence="2">
        <name>FAD</name>
        <dbReference type="ChEBI" id="CHEBI:57692"/>
    </cofactor>
</comment>
<comment type="similarity">
    <text evidence="5 12">Belongs to the acyl-CoA oxidase family.</text>
</comment>
<feature type="binding site" evidence="14">
    <location>
        <position position="150"/>
    </location>
    <ligand>
        <name>FAD</name>
        <dbReference type="ChEBI" id="CHEBI:57692"/>
    </ligand>
</feature>
<dbReference type="PANTHER" id="PTHR10909:SF250">
    <property type="entry name" value="PEROXISOMAL ACYL-COENZYME A OXIDASE 1"/>
    <property type="match status" value="1"/>
</dbReference>
<dbReference type="GO" id="GO:0003997">
    <property type="term" value="F:acyl-CoA oxidase activity"/>
    <property type="evidence" value="ECO:0007669"/>
    <property type="project" value="UniProtKB-EC"/>
</dbReference>
<organism evidence="18 19">
    <name type="scientific">Aspergillus candidus</name>
    <dbReference type="NCBI Taxonomy" id="41067"/>
    <lineage>
        <taxon>Eukaryota</taxon>
        <taxon>Fungi</taxon>
        <taxon>Dikarya</taxon>
        <taxon>Ascomycota</taxon>
        <taxon>Pezizomycotina</taxon>
        <taxon>Eurotiomycetes</taxon>
        <taxon>Eurotiomycetidae</taxon>
        <taxon>Eurotiales</taxon>
        <taxon>Aspergillaceae</taxon>
        <taxon>Aspergillus</taxon>
        <taxon>Aspergillus subgen. Circumdati</taxon>
    </lineage>
</organism>
<dbReference type="Gene3D" id="1.20.140.10">
    <property type="entry name" value="Butyryl-CoA Dehydrogenase, subunit A, domain 3"/>
    <property type="match status" value="2"/>
</dbReference>
<evidence type="ECO:0000259" key="16">
    <source>
        <dbReference type="Pfam" id="PF14749"/>
    </source>
</evidence>
<dbReference type="InterPro" id="IPR055060">
    <property type="entry name" value="ACOX_C_alpha1"/>
</dbReference>
<evidence type="ECO:0000256" key="4">
    <source>
        <dbReference type="ARBA" id="ARBA00004846"/>
    </source>
</evidence>
<keyword evidence="6 12" id="KW-0285">Flavoprotein</keyword>
<evidence type="ECO:0000256" key="10">
    <source>
        <dbReference type="ARBA" id="ARBA00023098"/>
    </source>
</evidence>
<evidence type="ECO:0000256" key="11">
    <source>
        <dbReference type="ARBA" id="ARBA00023140"/>
    </source>
</evidence>
<dbReference type="FunFam" id="2.40.110.10:FF:000003">
    <property type="entry name" value="Acyl-coenzyme A oxidase"/>
    <property type="match status" value="1"/>
</dbReference>
<dbReference type="Gene3D" id="2.40.110.10">
    <property type="entry name" value="Butyryl-CoA Dehydrogenase, subunit A, domain 2"/>
    <property type="match status" value="1"/>
</dbReference>
<dbReference type="PIRSF" id="PIRSF000168">
    <property type="entry name" value="Acyl-CoA_oxidase"/>
    <property type="match status" value="1"/>
</dbReference>
<dbReference type="InterPro" id="IPR012258">
    <property type="entry name" value="Acyl-CoA_oxidase"/>
</dbReference>
<dbReference type="GO" id="GO:0005777">
    <property type="term" value="C:peroxisome"/>
    <property type="evidence" value="ECO:0007669"/>
    <property type="project" value="UniProtKB-SubCell"/>
</dbReference>
<keyword evidence="10" id="KW-0443">Lipid metabolism</keyword>
<reference evidence="18 19" key="1">
    <citation type="submission" date="2017-12" db="EMBL/GenBank/DDBJ databases">
        <authorList>
            <consortium name="DOE Joint Genome Institute"/>
            <person name="Haridas S."/>
            <person name="Kjaerbolling I."/>
            <person name="Vesth T.C."/>
            <person name="Frisvad J.C."/>
            <person name="Nybo J.L."/>
            <person name="Theobald S."/>
            <person name="Kuo A."/>
            <person name="Bowyer P."/>
            <person name="Matsuda Y."/>
            <person name="Mondo S."/>
            <person name="Lyhne E.K."/>
            <person name="Kogle M.E."/>
            <person name="Clum A."/>
            <person name="Lipzen A."/>
            <person name="Salamov A."/>
            <person name="Ngan C.Y."/>
            <person name="Daum C."/>
            <person name="Chiniquy J."/>
            <person name="Barry K."/>
            <person name="LaButti K."/>
            <person name="Simmons B.A."/>
            <person name="Magnuson J.K."/>
            <person name="Mortensen U.H."/>
            <person name="Larsen T.O."/>
            <person name="Grigoriev I.V."/>
            <person name="Baker S.E."/>
            <person name="Andersen M.R."/>
            <person name="Nordberg H.P."/>
            <person name="Cantor M.N."/>
            <person name="Hua S.X."/>
        </authorList>
    </citation>
    <scope>NUCLEOTIDE SEQUENCE [LARGE SCALE GENOMIC DNA]</scope>
    <source>
        <strain evidence="18 19">CBS 102.13</strain>
    </source>
</reference>
<dbReference type="InterPro" id="IPR036250">
    <property type="entry name" value="AcylCo_DH-like_C"/>
</dbReference>
<dbReference type="GO" id="GO:0071949">
    <property type="term" value="F:FAD binding"/>
    <property type="evidence" value="ECO:0007669"/>
    <property type="project" value="InterPro"/>
</dbReference>
<dbReference type="GO" id="GO:0005504">
    <property type="term" value="F:fatty acid binding"/>
    <property type="evidence" value="ECO:0007669"/>
    <property type="project" value="TreeGrafter"/>
</dbReference>
<evidence type="ECO:0000256" key="6">
    <source>
        <dbReference type="ARBA" id="ARBA00022630"/>
    </source>
</evidence>
<dbReference type="FunFam" id="1.20.140.10:FF:000007">
    <property type="entry name" value="Acyl-coenzyme A oxidase"/>
    <property type="match status" value="1"/>
</dbReference>
<accession>A0A2I2F8I6</accession>
<dbReference type="SUPFAM" id="SSF47203">
    <property type="entry name" value="Acyl-CoA dehydrogenase C-terminal domain-like"/>
    <property type="match status" value="2"/>
</dbReference>
<dbReference type="RefSeq" id="XP_024670968.1">
    <property type="nucleotide sequence ID" value="XM_024817582.1"/>
</dbReference>